<name>A0A3E0TRD8_9GAMM</name>
<organism evidence="1 2">
    <name type="scientific">Thalassotalea euphylliae</name>
    <dbReference type="NCBI Taxonomy" id="1655234"/>
    <lineage>
        <taxon>Bacteria</taxon>
        <taxon>Pseudomonadati</taxon>
        <taxon>Pseudomonadota</taxon>
        <taxon>Gammaproteobacteria</taxon>
        <taxon>Alteromonadales</taxon>
        <taxon>Colwelliaceae</taxon>
        <taxon>Thalassotalea</taxon>
    </lineage>
</organism>
<protein>
    <submittedName>
        <fullName evidence="1">Uncharacterized protein</fullName>
    </submittedName>
</protein>
<sequence length="104" mass="11577">MEKEVVRDAINAFYKGAGVNKKFTGSVNDKVANIFGKMLIETRKCSNALAWVPTPPGGRATITWFATNFGRAMLDRFRDSVSLTCARQVIHVWSRELDRASILG</sequence>
<proteinExistence type="predicted"/>
<dbReference type="Proteomes" id="UP000256478">
    <property type="component" value="Unassembled WGS sequence"/>
</dbReference>
<accession>A0A3E0TRD8</accession>
<comment type="caution">
    <text evidence="1">The sequence shown here is derived from an EMBL/GenBank/DDBJ whole genome shotgun (WGS) entry which is preliminary data.</text>
</comment>
<evidence type="ECO:0000313" key="2">
    <source>
        <dbReference type="Proteomes" id="UP000256478"/>
    </source>
</evidence>
<dbReference type="EMBL" id="QUOU01000001">
    <property type="protein sequence ID" value="REL27058.1"/>
    <property type="molecule type" value="Genomic_DNA"/>
</dbReference>
<dbReference type="OrthoDB" id="8811070at2"/>
<dbReference type="AlphaFoldDB" id="A0A3E0TRD8"/>
<evidence type="ECO:0000313" key="1">
    <source>
        <dbReference type="EMBL" id="REL27058.1"/>
    </source>
</evidence>
<dbReference type="RefSeq" id="WP_116008153.1">
    <property type="nucleotide sequence ID" value="NZ_QUOU01000001.1"/>
</dbReference>
<reference evidence="1 2" key="1">
    <citation type="submission" date="2018-08" db="EMBL/GenBank/DDBJ databases">
        <title>Thalassotalea euphylliae genome.</title>
        <authorList>
            <person name="Summers S."/>
            <person name="Rice S.A."/>
            <person name="Freckelton M.L."/>
            <person name="Nedved B.T."/>
            <person name="Hadfield M.G."/>
        </authorList>
    </citation>
    <scope>NUCLEOTIDE SEQUENCE [LARGE SCALE GENOMIC DNA]</scope>
    <source>
        <strain evidence="1 2">H1</strain>
    </source>
</reference>
<gene>
    <name evidence="1" type="ORF">DXX93_11115</name>
</gene>